<evidence type="ECO:0000313" key="2">
    <source>
        <dbReference type="EMBL" id="RHF73174.1"/>
    </source>
</evidence>
<gene>
    <name evidence="2" type="ORF">DW663_04815</name>
</gene>
<organism evidence="2 3">
    <name type="scientific">Fusobacterium mortiferum</name>
    <dbReference type="NCBI Taxonomy" id="850"/>
    <lineage>
        <taxon>Bacteria</taxon>
        <taxon>Fusobacteriati</taxon>
        <taxon>Fusobacteriota</taxon>
        <taxon>Fusobacteriia</taxon>
        <taxon>Fusobacteriales</taxon>
        <taxon>Fusobacteriaceae</taxon>
        <taxon>Fusobacterium</taxon>
    </lineage>
</organism>
<protein>
    <recommendedName>
        <fullName evidence="1">Lipoyl-binding domain-containing protein</fullName>
    </recommendedName>
</protein>
<dbReference type="Pfam" id="PF00364">
    <property type="entry name" value="Biotin_lipoyl"/>
    <property type="match status" value="1"/>
</dbReference>
<dbReference type="AlphaFoldDB" id="A0A414PX88"/>
<dbReference type="GeneID" id="62762156"/>
<evidence type="ECO:0000313" key="3">
    <source>
        <dbReference type="Proteomes" id="UP000284676"/>
    </source>
</evidence>
<reference evidence="2 3" key="1">
    <citation type="submission" date="2018-08" db="EMBL/GenBank/DDBJ databases">
        <title>A genome reference for cultivated species of the human gut microbiota.</title>
        <authorList>
            <person name="Zou Y."/>
            <person name="Xue W."/>
            <person name="Luo G."/>
        </authorList>
    </citation>
    <scope>NUCLEOTIDE SEQUENCE [LARGE SCALE GENOMIC DNA]</scope>
    <source>
        <strain evidence="2 3">AM25-1</strain>
    </source>
</reference>
<accession>A0A414PX88</accession>
<dbReference type="Gene3D" id="2.40.50.100">
    <property type="match status" value="1"/>
</dbReference>
<comment type="caution">
    <text evidence="2">The sequence shown here is derived from an EMBL/GenBank/DDBJ whole genome shotgun (WGS) entry which is preliminary data.</text>
</comment>
<name>A0A414PX88_FUSMR</name>
<feature type="domain" description="Lipoyl-binding" evidence="1">
    <location>
        <begin position="85"/>
        <end position="137"/>
    </location>
</feature>
<proteinExistence type="predicted"/>
<dbReference type="InterPro" id="IPR000089">
    <property type="entry name" value="Biotin_lipoyl"/>
</dbReference>
<dbReference type="RefSeq" id="WP_005882878.1">
    <property type="nucleotide sequence ID" value="NZ_CABMMQ010000003.1"/>
</dbReference>
<evidence type="ECO:0000259" key="1">
    <source>
        <dbReference type="Pfam" id="PF00364"/>
    </source>
</evidence>
<dbReference type="Proteomes" id="UP000284676">
    <property type="component" value="Unassembled WGS sequence"/>
</dbReference>
<dbReference type="SUPFAM" id="SSF51230">
    <property type="entry name" value="Single hybrid motif"/>
    <property type="match status" value="1"/>
</dbReference>
<dbReference type="EMBL" id="QRHL01000005">
    <property type="protein sequence ID" value="RHF73174.1"/>
    <property type="molecule type" value="Genomic_DNA"/>
</dbReference>
<dbReference type="InterPro" id="IPR011053">
    <property type="entry name" value="Single_hybrid_motif"/>
</dbReference>
<sequence>MKGDVNTIEELMKILQEKKLTEISYETSEIKINIKGSLIPESKPVASKKVEAKKEETKKKVVNCRDIVSEHIGRYNYLKKDGTPIIEVGQEIKEGQELGNVVAVGVALPVIAKFSGKIEEIYIENGKPVDYGRPLIKVKIS</sequence>